<sequence>MSRPNISYPTPIPGPSTYDHPPSQSQLQAQGYKANMGLDPSPISRDTGGTSSSASASGMGIQQQQQQQPPRRTSGSSKSAGQYTSALDSSITRLLVTTKQLLQGLEQWSQCLISETDVSDVYVRLGNGFEVCIQAFHRAGISTIELDAIPGDLRTCLEQCLSYDQNHETLEVYLPEIRQIIYNLLHGLKQKQAAYKRLIQDRQRDTPSQATISQATILPAPTSHPPPPPPPPQKQQQQQARKPSRGGENPLPVVQQNDQDSDSKLSAKSGSTSNTSTTSPASINSQLPNTKFPSSSALAERGTRTGIPHRPAPPDAFRPPRMRLPENPQSHQPNNINTRRSPSPSPSPVPQAQEPIRHQLVDNPVPSPPPAPTIQIHNLSSSTSSSKPPPRPDRFSRDSYGSQRPVSRFSADSDLTNGSPIRSPPNRSPAKPSDPLAEEDEGEQDTIQPTLTPSLPVLNLPSALELPDESQPSTATPQTQSIEGLPDVPPETRATLAALQKSDALERRASKRFSSYTFNKMLPGSPGKKSSISSPQRPTRRADRPPPMPALPESLTNVSIGGRTMTDADDGISPTTITHLQANGDLSSRLSRPTTPTGDVSSDDQSDRSVRIVKTPDPDDIGQHATPRPRSSVSAPSPSNLSVFLQIGRQVKKASLESPISMSNLRLMFMERFEYDPGMEDFPDVYIRDNRTGVQFELEDMEDLREGCILSLNIEPLDQVKQHFDTTFGTLMQEIKDMKKAIDITRRHSMTPSPSLLTVSPSTQMSRPSTMVRYPSSDTIAPSPSNTAIPSAPRSSSPSPRFGPSKLTPEKEAELQKQHDELQSLRRDLAVMRQLHVDFLTETKESFGKLRNQNSSMRDIVKTKMGGNRALLDNSKTKLEAQCQDTIQSVEEISDMIDAVREDASKRYVTPSKSQMTTIKSDLEKARSLIDQLASDVQLADPMWRATWQIELHRVMEEQKLLSYQIKLCTDLKKDLEDVTLIFNNVQDFVNQRSTGNGINIALNIGRVSSGKSFNKSSPKELGNDTGSSPNENGGGGGGMNHLLMEIRTKETDPNSRLKAIEAQQKAREREKQKKTDEFEEELKKGGKKLKKTGGTEEAERMRQRRQELTLKRMINGNTNENSGVLSPQNTGNTQFAHHQRAISPQLTGTTIPQNQAQAQRALSPQLTGNGQRAITPQLTGDSTSTAHSLSNPRKLSPQKTGGSISQILSPNLTGGSGRASTSIEENVKEE</sequence>
<feature type="compositionally biased region" description="Low complexity" evidence="2">
    <location>
        <begin position="266"/>
        <end position="285"/>
    </location>
</feature>
<feature type="region of interest" description="Disordered" evidence="2">
    <location>
        <begin position="218"/>
        <end position="639"/>
    </location>
</feature>
<feature type="compositionally biased region" description="Basic and acidic residues" evidence="2">
    <location>
        <begin position="1094"/>
        <end position="1111"/>
    </location>
</feature>
<gene>
    <name evidence="4" type="ORF">IL334_000467</name>
</gene>
<dbReference type="Proteomes" id="UP001329825">
    <property type="component" value="Chromosome 1"/>
</dbReference>
<feature type="compositionally biased region" description="Polar residues" evidence="2">
    <location>
        <begin position="1152"/>
        <end position="1225"/>
    </location>
</feature>
<feature type="compositionally biased region" description="Low complexity" evidence="2">
    <location>
        <begin position="790"/>
        <end position="805"/>
    </location>
</feature>
<keyword evidence="1" id="KW-0175">Coiled coil</keyword>
<accession>A0ABZ1CP90</accession>
<dbReference type="PANTHER" id="PTHR22741:SF10">
    <property type="entry name" value="COILED-COIL DOMAIN-CONTAINING PROTEIN CG32809"/>
    <property type="match status" value="1"/>
</dbReference>
<proteinExistence type="predicted"/>
<dbReference type="SMART" id="SM00806">
    <property type="entry name" value="AIP3"/>
    <property type="match status" value="1"/>
</dbReference>
<feature type="compositionally biased region" description="Basic and acidic residues" evidence="2">
    <location>
        <begin position="605"/>
        <end position="617"/>
    </location>
</feature>
<feature type="compositionally biased region" description="Low complexity" evidence="2">
    <location>
        <begin position="48"/>
        <end position="77"/>
    </location>
</feature>
<feature type="compositionally biased region" description="Low complexity" evidence="2">
    <location>
        <begin position="523"/>
        <end position="535"/>
    </location>
</feature>
<feature type="compositionally biased region" description="Polar residues" evidence="2">
    <location>
        <begin position="286"/>
        <end position="297"/>
    </location>
</feature>
<dbReference type="InterPro" id="IPR022782">
    <property type="entry name" value="AIP3-like_C"/>
</dbReference>
<feature type="compositionally biased region" description="Low complexity" evidence="2">
    <location>
        <begin position="750"/>
        <end position="763"/>
    </location>
</feature>
<dbReference type="EMBL" id="CP141881">
    <property type="protein sequence ID" value="WRT63562.1"/>
    <property type="molecule type" value="Genomic_DNA"/>
</dbReference>
<feature type="compositionally biased region" description="Polar residues" evidence="2">
    <location>
        <begin position="327"/>
        <end position="340"/>
    </location>
</feature>
<feature type="compositionally biased region" description="Polar residues" evidence="2">
    <location>
        <begin position="776"/>
        <end position="789"/>
    </location>
</feature>
<keyword evidence="5" id="KW-1185">Reference proteome</keyword>
<evidence type="ECO:0000313" key="5">
    <source>
        <dbReference type="Proteomes" id="UP001329825"/>
    </source>
</evidence>
<dbReference type="InterPro" id="IPR005613">
    <property type="entry name" value="AIP3_C"/>
</dbReference>
<feature type="compositionally biased region" description="Basic and acidic residues" evidence="2">
    <location>
        <begin position="1063"/>
        <end position="1085"/>
    </location>
</feature>
<evidence type="ECO:0000256" key="1">
    <source>
        <dbReference type="ARBA" id="ARBA00023054"/>
    </source>
</evidence>
<evidence type="ECO:0000256" key="2">
    <source>
        <dbReference type="SAM" id="MobiDB-lite"/>
    </source>
</evidence>
<feature type="region of interest" description="Disordered" evidence="2">
    <location>
        <begin position="746"/>
        <end position="820"/>
    </location>
</feature>
<feature type="region of interest" description="Disordered" evidence="2">
    <location>
        <begin position="1152"/>
        <end position="1231"/>
    </location>
</feature>
<name>A0ABZ1CP90_9TREE</name>
<dbReference type="RefSeq" id="XP_062788302.1">
    <property type="nucleotide sequence ID" value="XM_062932251.1"/>
</dbReference>
<dbReference type="Gene3D" id="1.20.58.1540">
    <property type="entry name" value="Actin interacting protein 3, C-terminal domain"/>
    <property type="match status" value="1"/>
</dbReference>
<feature type="compositionally biased region" description="Pro residues" evidence="2">
    <location>
        <begin position="222"/>
        <end position="233"/>
    </location>
</feature>
<organism evidence="4 5">
    <name type="scientific">Kwoniella shivajii</name>
    <dbReference type="NCBI Taxonomy" id="564305"/>
    <lineage>
        <taxon>Eukaryota</taxon>
        <taxon>Fungi</taxon>
        <taxon>Dikarya</taxon>
        <taxon>Basidiomycota</taxon>
        <taxon>Agaricomycotina</taxon>
        <taxon>Tremellomycetes</taxon>
        <taxon>Tremellales</taxon>
        <taxon>Cryptococcaceae</taxon>
        <taxon>Kwoniella</taxon>
    </lineage>
</organism>
<dbReference type="Pfam" id="PF23153">
    <property type="entry name" value="Aip3p_Bud6_N"/>
    <property type="match status" value="1"/>
</dbReference>
<feature type="region of interest" description="Disordered" evidence="2">
    <location>
        <begin position="1010"/>
        <end position="1042"/>
    </location>
</feature>
<feature type="compositionally biased region" description="Basic and acidic residues" evidence="2">
    <location>
        <begin position="808"/>
        <end position="820"/>
    </location>
</feature>
<feature type="compositionally biased region" description="Low complexity" evidence="2">
    <location>
        <begin position="628"/>
        <end position="639"/>
    </location>
</feature>
<reference evidence="4 5" key="1">
    <citation type="submission" date="2024-01" db="EMBL/GenBank/DDBJ databases">
        <title>Comparative genomics of Cryptococcus and Kwoniella reveals pathogenesis evolution and contrasting modes of karyotype evolution via chromosome fusion or intercentromeric recombination.</title>
        <authorList>
            <person name="Coelho M.A."/>
            <person name="David-Palma M."/>
            <person name="Shea T."/>
            <person name="Bowers K."/>
            <person name="McGinley-Smith S."/>
            <person name="Mohammad A.W."/>
            <person name="Gnirke A."/>
            <person name="Yurkov A.M."/>
            <person name="Nowrousian M."/>
            <person name="Sun S."/>
            <person name="Cuomo C.A."/>
            <person name="Heitman J."/>
        </authorList>
    </citation>
    <scope>NUCLEOTIDE SEQUENCE [LARGE SCALE GENOMIC DNA]</scope>
    <source>
        <strain evidence="4">CBS 11374</strain>
    </source>
</reference>
<evidence type="ECO:0000313" key="4">
    <source>
        <dbReference type="EMBL" id="WRT63562.1"/>
    </source>
</evidence>
<feature type="domain" description="Actin interacting protein 3 C-terminal" evidence="3">
    <location>
        <begin position="644"/>
        <end position="1108"/>
    </location>
</feature>
<dbReference type="Pfam" id="PF03915">
    <property type="entry name" value="AIP3"/>
    <property type="match status" value="1"/>
</dbReference>
<feature type="region of interest" description="Disordered" evidence="2">
    <location>
        <begin position="1063"/>
        <end position="1139"/>
    </location>
</feature>
<feature type="compositionally biased region" description="Polar residues" evidence="2">
    <location>
        <begin position="470"/>
        <end position="482"/>
    </location>
</feature>
<evidence type="ECO:0000259" key="3">
    <source>
        <dbReference type="SMART" id="SM00806"/>
    </source>
</evidence>
<dbReference type="PANTHER" id="PTHR22741">
    <property type="entry name" value="P140CAP/SNIP-RELATED"/>
    <property type="match status" value="1"/>
</dbReference>
<feature type="region of interest" description="Disordered" evidence="2">
    <location>
        <begin position="1"/>
        <end position="82"/>
    </location>
</feature>
<dbReference type="GeneID" id="87952598"/>
<dbReference type="InterPro" id="IPR056279">
    <property type="entry name" value="Aip3p_Bud6_N"/>
</dbReference>
<feature type="compositionally biased region" description="Polar residues" evidence="2">
    <location>
        <begin position="1116"/>
        <end position="1139"/>
    </location>
</feature>
<dbReference type="InterPro" id="IPR051825">
    <property type="entry name" value="SRCIN1"/>
</dbReference>
<feature type="compositionally biased region" description="Polar residues" evidence="2">
    <location>
        <begin position="573"/>
        <end position="598"/>
    </location>
</feature>
<protein>
    <recommendedName>
        <fullName evidence="3">Actin interacting protein 3 C-terminal domain-containing protein</fullName>
    </recommendedName>
</protein>